<dbReference type="Gene3D" id="3.40.50.300">
    <property type="entry name" value="P-loop containing nucleotide triphosphate hydrolases"/>
    <property type="match status" value="1"/>
</dbReference>
<organism evidence="13 14">
    <name type="scientific">Arachis pintoi virus</name>
    <dbReference type="NCBI Taxonomy" id="1921009"/>
    <lineage>
        <taxon>Viruses</taxon>
        <taxon>Riboviria</taxon>
        <taxon>Orthornavirae</taxon>
        <taxon>Kitrinoviricota</taxon>
        <taxon>Alsuviricetes</taxon>
        <taxon>Tymovirales</taxon>
        <taxon>Alphaflexiviridae</taxon>
        <taxon>Allexivirus</taxon>
        <taxon>Allexivirus pintoi</taxon>
    </lineage>
</organism>
<dbReference type="GO" id="GO:0016787">
    <property type="term" value="F:hydrolase activity"/>
    <property type="evidence" value="ECO:0007669"/>
    <property type="project" value="UniProtKB-KW"/>
</dbReference>
<dbReference type="GO" id="GO:0006351">
    <property type="term" value="P:DNA-templated transcription"/>
    <property type="evidence" value="ECO:0007669"/>
    <property type="project" value="InterPro"/>
</dbReference>
<keyword evidence="3" id="KW-0548">Nucleotidyltransferase</keyword>
<dbReference type="GO" id="GO:0039694">
    <property type="term" value="P:viral RNA genome replication"/>
    <property type="evidence" value="ECO:0007669"/>
    <property type="project" value="InterPro"/>
</dbReference>
<keyword evidence="5" id="KW-0378">Hydrolase</keyword>
<dbReference type="InterPro" id="IPR001788">
    <property type="entry name" value="RNA-dep_RNA_pol_alsuvir"/>
</dbReference>
<feature type="domain" description="Alphavirus-like MT" evidence="12">
    <location>
        <begin position="60"/>
        <end position="223"/>
    </location>
</feature>
<dbReference type="GeneID" id="30522830"/>
<keyword evidence="2" id="KW-0808">Transferase</keyword>
<dbReference type="InterPro" id="IPR027417">
    <property type="entry name" value="P-loop_NTPase"/>
</dbReference>
<keyword evidence="4" id="KW-0547">Nucleotide-binding</keyword>
<dbReference type="SUPFAM" id="SSF56672">
    <property type="entry name" value="DNA/RNA polymerases"/>
    <property type="match status" value="1"/>
</dbReference>
<dbReference type="InterPro" id="IPR002588">
    <property type="entry name" value="Alphavirus-like_MT_dom"/>
</dbReference>
<dbReference type="EMBL" id="KX058345">
    <property type="protein sequence ID" value="APG31850.1"/>
    <property type="molecule type" value="Genomic_RNA"/>
</dbReference>
<feature type="domain" description="RdRp catalytic" evidence="10">
    <location>
        <begin position="1140"/>
        <end position="1247"/>
    </location>
</feature>
<dbReference type="Pfam" id="PF00978">
    <property type="entry name" value="RdRP_2"/>
    <property type="match status" value="1"/>
</dbReference>
<evidence type="ECO:0000256" key="9">
    <source>
        <dbReference type="SAM" id="MobiDB-lite"/>
    </source>
</evidence>
<keyword evidence="1" id="KW-0696">RNA-directed RNA polymerase</keyword>
<dbReference type="GO" id="GO:0003723">
    <property type="term" value="F:RNA binding"/>
    <property type="evidence" value="ECO:0007669"/>
    <property type="project" value="InterPro"/>
</dbReference>
<evidence type="ECO:0000256" key="6">
    <source>
        <dbReference type="ARBA" id="ARBA00022840"/>
    </source>
</evidence>
<accession>A0A3G1GJ42</accession>
<feature type="region of interest" description="Disordered" evidence="9">
    <location>
        <begin position="417"/>
        <end position="445"/>
    </location>
</feature>
<keyword evidence="6" id="KW-0067">ATP-binding</keyword>
<evidence type="ECO:0000313" key="13">
    <source>
        <dbReference type="EMBL" id="APG31850.1"/>
    </source>
</evidence>
<dbReference type="GO" id="GO:0005524">
    <property type="term" value="F:ATP binding"/>
    <property type="evidence" value="ECO:0007669"/>
    <property type="project" value="UniProtKB-KW"/>
</dbReference>
<comment type="function">
    <text evidence="8">RNA replication. The central part of this protein possibly functions as an ATP-binding helicase.</text>
</comment>
<evidence type="ECO:0000256" key="4">
    <source>
        <dbReference type="ARBA" id="ARBA00022741"/>
    </source>
</evidence>
<dbReference type="GO" id="GO:0006396">
    <property type="term" value="P:RNA processing"/>
    <property type="evidence" value="ECO:0007669"/>
    <property type="project" value="InterPro"/>
</dbReference>
<dbReference type="GO" id="GO:0008174">
    <property type="term" value="F:mRNA methyltransferase activity"/>
    <property type="evidence" value="ECO:0007669"/>
    <property type="project" value="UniProtKB-UniRule"/>
</dbReference>
<dbReference type="PROSITE" id="PS50507">
    <property type="entry name" value="RDRP_SSRNA_POS"/>
    <property type="match status" value="1"/>
</dbReference>
<keyword evidence="7" id="KW-0693">Viral RNA replication</keyword>
<dbReference type="GO" id="GO:0003968">
    <property type="term" value="F:RNA-directed RNA polymerase activity"/>
    <property type="evidence" value="ECO:0007669"/>
    <property type="project" value="UniProtKB-KW"/>
</dbReference>
<proteinExistence type="predicted"/>
<evidence type="ECO:0000256" key="7">
    <source>
        <dbReference type="ARBA" id="ARBA00022953"/>
    </source>
</evidence>
<protein>
    <submittedName>
        <fullName evidence="13">RdRp</fullName>
    </submittedName>
</protein>
<dbReference type="SUPFAM" id="SSF52540">
    <property type="entry name" value="P-loop containing nucleoside triphosphate hydrolases"/>
    <property type="match status" value="2"/>
</dbReference>
<dbReference type="PROSITE" id="PS51657">
    <property type="entry name" value="PSRV_HELICASE"/>
    <property type="match status" value="1"/>
</dbReference>
<dbReference type="GO" id="GO:0016556">
    <property type="term" value="P:mRNA modification"/>
    <property type="evidence" value="ECO:0007669"/>
    <property type="project" value="InterPro"/>
</dbReference>
<feature type="compositionally biased region" description="Polar residues" evidence="9">
    <location>
        <begin position="510"/>
        <end position="524"/>
    </location>
</feature>
<name>A0A3G1GJ42_9VIRU</name>
<dbReference type="CDD" id="cd23246">
    <property type="entry name" value="Alphaflexiviridae_RdRp"/>
    <property type="match status" value="1"/>
</dbReference>
<dbReference type="InterPro" id="IPR043502">
    <property type="entry name" value="DNA/RNA_pol_sf"/>
</dbReference>
<dbReference type="InterPro" id="IPR007094">
    <property type="entry name" value="RNA-dir_pol_PSvirus"/>
</dbReference>
<evidence type="ECO:0000259" key="10">
    <source>
        <dbReference type="PROSITE" id="PS50507"/>
    </source>
</evidence>
<sequence>MATSVRKLLDQVSDPSTKAAYSELCFKHAKDAATKAQRVAPFAVTDQEALTLERLGITTSPFATTSHTHAGDKIIENDCLSLIGSYLPKAAVTMIQLKRSKIHLMNRGPNQDVFANYCHEPKDVLRYGITNPGACPRVHTEYAVLADTLHFMSTKQLLTLFLKNPKLQRLFATLVLPIEALHRLPSLFPEIYRLEYYKEHFAYMPGGHGGGAYVHSYATLNWLSTGQVGTHTNNVLSVGYPDYLSLEKIETKAAHHVMLIQRRRVNVPWPVAPLWVFHASDYVRLPQVYYPPEANVQNTYPHDLIKRMQAYCLSVKAVSLRDIFAKLRQVIETQDLKRYSMADLIRLANYLLLTTAMEHVSDYECLLTKGWVAKLSARIQMRVRSMLESIRGKTSYSALLSVADVIPVPFTTVPIRRPSTGLGWEAGDSDQEDPKEDMPGQDAGPDLEDLELVAQFDENPAKSGADEEGHRDDHSQIVDELERALHTTSPPSASSEDDDSREDPNKERSNCTAQLPGSTSGASLDTPTVEILKLHGFTALKPQWDGESWIQPVYFNPTNGKLPISPLQDSSHEVAKLAHSIRRNLYQYTVDNKRAASYMSDVKNNLTGLVLPKLDRDKLSAWVSLCENAERHISILVIHGAGGAGKSRCLQEALRDSKELAENVNVIVPTVNLVLDWKKKMNAMDPRRFMTFEKACEREAKEVAIFDDYGKLPAGYIDAYVAIKPTVEIVILTGDQRQSVYHNGNKDAQTANLTDNVTHFRKFCDYYVNATHRQPRRIANPIKVHAERQFGGAVTMANLIQDKATVLVPAYRTQSALTDLGRQAYTYSGCQGLTISDVTIALDNDTPLCSNEVLYTAFSRASESITFVNTHSDNPDFLAKLDSTPYLKTLITGVREDERAGHAEPPAETTPQEPEVKTHLPVTNGDVALEEKIEAVEDKDTRELWDGQEKTNLMQTQDPIIQLFPHQQAKDEPLFKLTIEKRIRTASASENQKAIAKSCNAGDLLFEAYADFMKVPKEPQNFDRDLWLHCKQLALRTYLSKPTSNLQQGATRQDPDFPEAAIALFNKSQWVKKLEKVGFKFKPGQTISAFKQSTVLLTTTMALYLRKKREEHQPDNVFIMCEKTPDQFNDFVITRWDFSRPSYTSDYEQYDQSQDAAFLNFELRKARHLGVPEEILSFYKFVKIHAKTFVGNLAIMRLSGEGPTFDANTECNIAYDALRFRLDTNVNACYAGDDLVRDKVCDERPSWQYTQHLFSLKAKPLATNKPDFCGWRLTKYGIIKSPIQLYQSLQLALRLNKMDEVRRSYAIDYQYAYRLQDKLFEVFDEREMDHHQLATRLLIKKGARVPDIGNHLPMHHVTSDRLIRNPHYKEMHDAESDRIYMVAPSLTENHFT</sequence>
<evidence type="ECO:0000259" key="11">
    <source>
        <dbReference type="PROSITE" id="PS51657"/>
    </source>
</evidence>
<feature type="domain" description="(+)RNA virus helicase C-terminal" evidence="11">
    <location>
        <begin position="614"/>
        <end position="902"/>
    </location>
</feature>
<evidence type="ECO:0000259" key="12">
    <source>
        <dbReference type="PROSITE" id="PS51743"/>
    </source>
</evidence>
<dbReference type="Pfam" id="PF01443">
    <property type="entry name" value="Viral_helicase1"/>
    <property type="match status" value="1"/>
</dbReference>
<evidence type="ECO:0000256" key="5">
    <source>
        <dbReference type="ARBA" id="ARBA00022801"/>
    </source>
</evidence>
<feature type="region of interest" description="Disordered" evidence="9">
    <location>
        <begin position="486"/>
        <end position="524"/>
    </location>
</feature>
<evidence type="ECO:0000256" key="8">
    <source>
        <dbReference type="ARBA" id="ARBA00025585"/>
    </source>
</evidence>
<keyword evidence="14" id="KW-1185">Reference proteome</keyword>
<dbReference type="Pfam" id="PF01660">
    <property type="entry name" value="Vmethyltransf"/>
    <property type="match status" value="1"/>
</dbReference>
<evidence type="ECO:0000313" key="14">
    <source>
        <dbReference type="Proteomes" id="UP000266085"/>
    </source>
</evidence>
<evidence type="ECO:0000256" key="2">
    <source>
        <dbReference type="ARBA" id="ARBA00022679"/>
    </source>
</evidence>
<dbReference type="Proteomes" id="UP000266085">
    <property type="component" value="Segment"/>
</dbReference>
<dbReference type="PROSITE" id="PS51743">
    <property type="entry name" value="ALPHAVIRUS_MT"/>
    <property type="match status" value="1"/>
</dbReference>
<dbReference type="RefSeq" id="YP_009328892.1">
    <property type="nucleotide sequence ID" value="NC_032104.1"/>
</dbReference>
<dbReference type="InterPro" id="IPR027351">
    <property type="entry name" value="(+)RNA_virus_helicase_core_dom"/>
</dbReference>
<dbReference type="KEGG" id="vg:30522830"/>
<evidence type="ECO:0000256" key="1">
    <source>
        <dbReference type="ARBA" id="ARBA00022484"/>
    </source>
</evidence>
<reference evidence="13 14" key="1">
    <citation type="journal article" date="2016" name="Rev Fac Nac Agron Medellin">
        <title>Next generation sequence analysis of the forage peanut (Arachis pintoi) virome.</title>
        <authorList>
            <person name="Gutierrez Sanchez P.A."/>
            <person name="Jaramillo Mesa H."/>
            <person name="Marin Montoya M.A."/>
        </authorList>
    </citation>
    <scope>NUCLEOTIDE SEQUENCE [LARGE SCALE GENOMIC DNA]</scope>
    <source>
        <strain evidence="13">Var A</strain>
    </source>
</reference>
<evidence type="ECO:0000256" key="3">
    <source>
        <dbReference type="ARBA" id="ARBA00022695"/>
    </source>
</evidence>